<dbReference type="PANTHER" id="PTHR38567">
    <property type="entry name" value="DUF4291 DOMAIN-CONTAINING PROTEIN"/>
    <property type="match status" value="1"/>
</dbReference>
<dbReference type="PANTHER" id="PTHR38567:SF1">
    <property type="entry name" value="DUF4291 DOMAIN-CONTAINING PROTEIN"/>
    <property type="match status" value="1"/>
</dbReference>
<dbReference type="InterPro" id="IPR025633">
    <property type="entry name" value="DUF4291"/>
</dbReference>
<evidence type="ECO:0008006" key="2">
    <source>
        <dbReference type="Google" id="ProtNLM"/>
    </source>
</evidence>
<dbReference type="Pfam" id="PF14124">
    <property type="entry name" value="DUF4291"/>
    <property type="match status" value="1"/>
</dbReference>
<sequence length="196" mass="22598">MSLFEKELYTEAMNFWPTTGKVILAQYDDQGIWVYQAFNAAIACYAAEHKKFTGCSSYSPFRMSWIKPNFLWMQFRSGWGQKPNQERCLAIKLRRDFFNDLVAKAVASNCNDSQKLQNSEVIVQWDPDHDPKGGKCERRAMQLGLRGETLAKMVSGEVVLDILDITEFVQSQSQFAMDATKWDQLLVAKEREYLVI</sequence>
<evidence type="ECO:0000313" key="1">
    <source>
        <dbReference type="EMBL" id="CAD9550890.1"/>
    </source>
</evidence>
<proteinExistence type="predicted"/>
<name>A0A7S2JKV0_9EUKA</name>
<gene>
    <name evidence="1" type="ORF">CGLO1086_LOCUS370</name>
</gene>
<organism evidence="1">
    <name type="scientific">Cyanoptyche gloeocystis</name>
    <dbReference type="NCBI Taxonomy" id="77922"/>
    <lineage>
        <taxon>Eukaryota</taxon>
        <taxon>Glaucocystophyceae</taxon>
        <taxon>Glaucocystophyceae incertae sedis</taxon>
        <taxon>Cyanoptyche</taxon>
    </lineage>
</organism>
<accession>A0A7S2JKV0</accession>
<dbReference type="EMBL" id="HBGX01000813">
    <property type="protein sequence ID" value="CAD9550890.1"/>
    <property type="molecule type" value="Transcribed_RNA"/>
</dbReference>
<protein>
    <recommendedName>
        <fullName evidence="2">DUF4291 domain-containing protein</fullName>
    </recommendedName>
</protein>
<reference evidence="1" key="1">
    <citation type="submission" date="2021-01" db="EMBL/GenBank/DDBJ databases">
        <authorList>
            <person name="Corre E."/>
            <person name="Pelletier E."/>
            <person name="Niang G."/>
            <person name="Scheremetjew M."/>
            <person name="Finn R."/>
            <person name="Kale V."/>
            <person name="Holt S."/>
            <person name="Cochrane G."/>
            <person name="Meng A."/>
            <person name="Brown T."/>
            <person name="Cohen L."/>
        </authorList>
    </citation>
    <scope>NUCLEOTIDE SEQUENCE</scope>
    <source>
        <strain evidence="1">SAG4.97</strain>
    </source>
</reference>
<dbReference type="AlphaFoldDB" id="A0A7S2JKV0"/>